<dbReference type="InterPro" id="IPR000433">
    <property type="entry name" value="Znf_ZZ"/>
</dbReference>
<dbReference type="SUPFAM" id="SSF57850">
    <property type="entry name" value="RING/U-box"/>
    <property type="match status" value="1"/>
</dbReference>
<sequence length="562" mass="62019">MSTLQREYIFVHVTNTEHTSSLSIEAAYTGLLGFSRADPSTGKVKTVNEKSAQRQSVNPQRARFPSINLRKHSSGTVLQPQEVLPVSAKSPCHSTVSAEAKEVAFTHIIEDSKHKRASKARYRTSANTIALASQIRRQMSRFSIVNVMGRNGSVETDVRGSRPSVTSLIELNKQLDDETKKRKQDELHYFFGPQLHIFDGKDRVRVMHSERRIQKNAKRVWMVSEPISMERSSTTTLEDFPEASARSTFIGGTVNTIAAASRFLGKKVAQMKTTSAYLNEDSFCDGCGMDPILGNMYTCSRCENYHLCESCYQLGVHGYEESVLLRSLREDYAMKNAMEMSRNRVPEKVFEVLMKQVCKGQVEKFNFMSAWISKVVTGQPVVDLSARGIEIPNLDYGARCILVEKLTPVLAERNDLEVCMEWFRAETDTAGSSSGTKNPETLRIWVSTDKNSKSPFLPKTENTTSDNESISGSSSMGSPHSPSMSLDTTPTVEASLSPSVTSPSDTTNQFPDTPLSHQETLESQGYSSDDGEDSGFSSASDIQTQAVAGRTSAGEPTNGIAL</sequence>
<feature type="compositionally biased region" description="Polar residues" evidence="5">
    <location>
        <begin position="486"/>
        <end position="522"/>
    </location>
</feature>
<protein>
    <submittedName>
        <fullName evidence="7">Uncharacterized protein AlNc14C8G1091</fullName>
    </submittedName>
</protein>
<dbReference type="PROSITE" id="PS50135">
    <property type="entry name" value="ZF_ZZ_2"/>
    <property type="match status" value="1"/>
</dbReference>
<evidence type="ECO:0000256" key="2">
    <source>
        <dbReference type="ARBA" id="ARBA00022771"/>
    </source>
</evidence>
<dbReference type="Gene3D" id="3.30.60.90">
    <property type="match status" value="1"/>
</dbReference>
<evidence type="ECO:0000256" key="5">
    <source>
        <dbReference type="SAM" id="MobiDB-lite"/>
    </source>
</evidence>
<accession>F0W215</accession>
<evidence type="ECO:0000256" key="4">
    <source>
        <dbReference type="PROSITE-ProRule" id="PRU00228"/>
    </source>
</evidence>
<dbReference type="HOGENOM" id="CLU_036352_0_0_1"/>
<gene>
    <name evidence="7" type="primary">AlNc14C8G1091</name>
    <name evidence="7" type="ORF">ALNC14_012370</name>
</gene>
<evidence type="ECO:0000256" key="1">
    <source>
        <dbReference type="ARBA" id="ARBA00022723"/>
    </source>
</evidence>
<dbReference type="PANTHER" id="PTHR20930:SF0">
    <property type="entry name" value="PROTEIN ILRUN"/>
    <property type="match status" value="1"/>
</dbReference>
<reference evidence="7" key="1">
    <citation type="journal article" date="2011" name="PLoS Biol.">
        <title>Gene gain and loss during evolution of obligate parasitism in the white rust pathogen of Arabidopsis thaliana.</title>
        <authorList>
            <person name="Kemen E."/>
            <person name="Gardiner A."/>
            <person name="Schultz-Larsen T."/>
            <person name="Kemen A.C."/>
            <person name="Balmuth A.L."/>
            <person name="Robert-Seilaniantz A."/>
            <person name="Bailey K."/>
            <person name="Holub E."/>
            <person name="Studholme D.J."/>
            <person name="Maclean D."/>
            <person name="Jones J.D."/>
        </authorList>
    </citation>
    <scope>NUCLEOTIDE SEQUENCE</scope>
</reference>
<dbReference type="PANTHER" id="PTHR20930">
    <property type="entry name" value="OVARIAN CARCINOMA ANTIGEN CA125-RELATED"/>
    <property type="match status" value="1"/>
</dbReference>
<dbReference type="EMBL" id="FR824053">
    <property type="protein sequence ID" value="CCA15094.1"/>
    <property type="molecule type" value="Genomic_DNA"/>
</dbReference>
<feature type="compositionally biased region" description="Low complexity" evidence="5">
    <location>
        <begin position="469"/>
        <end position="485"/>
    </location>
</feature>
<dbReference type="Pfam" id="PF00569">
    <property type="entry name" value="ZZ"/>
    <property type="match status" value="1"/>
</dbReference>
<feature type="compositionally biased region" description="Low complexity" evidence="5">
    <location>
        <begin position="523"/>
        <end position="541"/>
    </location>
</feature>
<proteinExistence type="predicted"/>
<dbReference type="GO" id="GO:0008270">
    <property type="term" value="F:zinc ion binding"/>
    <property type="evidence" value="ECO:0007669"/>
    <property type="project" value="UniProtKB-KW"/>
</dbReference>
<keyword evidence="2 4" id="KW-0863">Zinc-finger</keyword>
<dbReference type="SMART" id="SM00291">
    <property type="entry name" value="ZnF_ZZ"/>
    <property type="match status" value="1"/>
</dbReference>
<feature type="domain" description="ZZ-type" evidence="6">
    <location>
        <begin position="279"/>
        <end position="332"/>
    </location>
</feature>
<dbReference type="AlphaFoldDB" id="F0W215"/>
<name>F0W215_9STRA</name>
<keyword evidence="3" id="KW-0862">Zinc</keyword>
<dbReference type="CDD" id="cd02338">
    <property type="entry name" value="ZZ_PCMF_like"/>
    <property type="match status" value="1"/>
</dbReference>
<evidence type="ECO:0000313" key="7">
    <source>
        <dbReference type="EMBL" id="CCA15094.1"/>
    </source>
</evidence>
<evidence type="ECO:0000259" key="6">
    <source>
        <dbReference type="PROSITE" id="PS50135"/>
    </source>
</evidence>
<keyword evidence="1" id="KW-0479">Metal-binding</keyword>
<evidence type="ECO:0000256" key="3">
    <source>
        <dbReference type="ARBA" id="ARBA00022833"/>
    </source>
</evidence>
<feature type="region of interest" description="Disordered" evidence="5">
    <location>
        <begin position="453"/>
        <end position="562"/>
    </location>
</feature>
<organism evidence="7">
    <name type="scientific">Albugo laibachii Nc14</name>
    <dbReference type="NCBI Taxonomy" id="890382"/>
    <lineage>
        <taxon>Eukaryota</taxon>
        <taxon>Sar</taxon>
        <taxon>Stramenopiles</taxon>
        <taxon>Oomycota</taxon>
        <taxon>Peronosporomycetes</taxon>
        <taxon>Albuginales</taxon>
        <taxon>Albuginaceae</taxon>
        <taxon>Albugo</taxon>
    </lineage>
</organism>
<reference evidence="7" key="2">
    <citation type="submission" date="2011-02" db="EMBL/GenBank/DDBJ databases">
        <authorList>
            <person name="MacLean D."/>
        </authorList>
    </citation>
    <scope>NUCLEOTIDE SEQUENCE</scope>
</reference>
<dbReference type="InterPro" id="IPR043145">
    <property type="entry name" value="Znf_ZZ_sf"/>
</dbReference>